<dbReference type="EMBL" id="KM066034">
    <property type="protein sequence ID" value="AIK67648.1"/>
    <property type="molecule type" value="Genomic_DNA"/>
</dbReference>
<accession>A0A076YHE4</accession>
<evidence type="ECO:0000256" key="1">
    <source>
        <dbReference type="SAM" id="Phobius"/>
    </source>
</evidence>
<evidence type="ECO:0000313" key="3">
    <source>
        <dbReference type="Proteomes" id="UP000201872"/>
    </source>
</evidence>
<sequence length="124" mass="14091">MILESVREAMDAAYQPDDGIDLIGLLIIGLPSTIAAIGTGIVGVLTVRGQRKGRERARQIDAKTDEIHEQTVNTHDTNMRDDLDEIRDLVRDGFKQIQRDIGGLREELRTERLERIEGDKRRDR</sequence>
<feature type="transmembrane region" description="Helical" evidence="1">
    <location>
        <begin position="22"/>
        <end position="47"/>
    </location>
</feature>
<organism evidence="2 3">
    <name type="scientific">Mycobacterium phage Inventum</name>
    <dbReference type="NCBI Taxonomy" id="1527580"/>
    <lineage>
        <taxon>Viruses</taxon>
        <taxon>Duplodnaviria</taxon>
        <taxon>Heunggongvirae</taxon>
        <taxon>Uroviricota</taxon>
        <taxon>Caudoviricetes</taxon>
        <taxon>Gracegardnervirinae</taxon>
        <taxon>Cheoctovirus</taxon>
        <taxon>Cheoctovirus inventum</taxon>
    </lineage>
</organism>
<keyword evidence="3" id="KW-1185">Reference proteome</keyword>
<dbReference type="GeneID" id="23680096"/>
<protein>
    <recommendedName>
        <fullName evidence="4">Minor tail protein</fullName>
    </recommendedName>
</protein>
<dbReference type="OrthoDB" id="26251at10239"/>
<dbReference type="InterPro" id="IPR022704">
    <property type="entry name" value="DUF2746"/>
</dbReference>
<evidence type="ECO:0008006" key="4">
    <source>
        <dbReference type="Google" id="ProtNLM"/>
    </source>
</evidence>
<keyword evidence="1" id="KW-1133">Transmembrane helix</keyword>
<dbReference type="RefSeq" id="YP_009125314.1">
    <property type="nucleotide sequence ID" value="NC_026596.1"/>
</dbReference>
<dbReference type="Pfam" id="PF10874">
    <property type="entry name" value="DUF2746"/>
    <property type="match status" value="1"/>
</dbReference>
<dbReference type="KEGG" id="vg:23680096"/>
<gene>
    <name evidence="2" type="ORF">PBI_INVENTUM_33</name>
</gene>
<evidence type="ECO:0000313" key="2">
    <source>
        <dbReference type="EMBL" id="AIK67648.1"/>
    </source>
</evidence>
<name>A0A076YHE4_9CAUD</name>
<keyword evidence="1" id="KW-0472">Membrane</keyword>
<reference evidence="2 3" key="1">
    <citation type="submission" date="2014-06" db="EMBL/GenBank/DDBJ databases">
        <authorList>
            <person name="Karssen M.P."/>
            <person name="Best A."/>
            <person name="Stukey J."/>
            <person name="D'Addario T.J."/>
            <person name="Day A.S."/>
            <person name="Deeg C.E."/>
            <person name="Johnson L.E."/>
            <person name="Leonard B.R."/>
            <person name="Neilands D.A."/>
            <person name="Owens N.D."/>
            <person name="Schuman J.A."/>
            <person name="Stukel M.G."/>
            <person name="Tans L.M."/>
            <person name="Thomas M.K."/>
            <person name="Ulmer M.R."/>
            <person name="VanWynen C.M."/>
            <person name="Vessells D.W."/>
            <person name="Viveen V.D."/>
            <person name="Weiss M.P."/>
            <person name="Anders K.R."/>
            <person name="Braun M.A."/>
            <person name="Delesalle V.A."/>
            <person name="Hughes L.E."/>
            <person name="Ware V.C."/>
            <person name="Bradley K.W."/>
            <person name="Barker L.P."/>
            <person name="Asai D.J."/>
            <person name="Bowman C.A."/>
            <person name="Russell D.A."/>
            <person name="Pope W.H."/>
            <person name="Jacobs-Sera D."/>
            <person name="Hendrix R.W."/>
            <person name="Hatfull G.F."/>
        </authorList>
    </citation>
    <scope>NUCLEOTIDE SEQUENCE [LARGE SCALE GENOMIC DNA]</scope>
</reference>
<keyword evidence="1" id="KW-0812">Transmembrane</keyword>
<dbReference type="Proteomes" id="UP000201872">
    <property type="component" value="Segment"/>
</dbReference>
<proteinExistence type="predicted"/>